<keyword evidence="2" id="KW-1185">Reference proteome</keyword>
<proteinExistence type="predicted"/>
<evidence type="ECO:0000313" key="1">
    <source>
        <dbReference type="EMBL" id="KAK9237940.1"/>
    </source>
</evidence>
<reference evidence="2" key="1">
    <citation type="journal article" date="2024" name="Front. Bioeng. Biotechnol.">
        <title>Genome-scale model development and genomic sequencing of the oleaginous clade Lipomyces.</title>
        <authorList>
            <person name="Czajka J.J."/>
            <person name="Han Y."/>
            <person name="Kim J."/>
            <person name="Mondo S.J."/>
            <person name="Hofstad B.A."/>
            <person name="Robles A."/>
            <person name="Haridas S."/>
            <person name="Riley R."/>
            <person name="LaButti K."/>
            <person name="Pangilinan J."/>
            <person name="Andreopoulos W."/>
            <person name="Lipzen A."/>
            <person name="Yan J."/>
            <person name="Wang M."/>
            <person name="Ng V."/>
            <person name="Grigoriev I.V."/>
            <person name="Spatafora J.W."/>
            <person name="Magnuson J.K."/>
            <person name="Baker S.E."/>
            <person name="Pomraning K.R."/>
        </authorList>
    </citation>
    <scope>NUCLEOTIDE SEQUENCE [LARGE SCALE GENOMIC DNA]</scope>
    <source>
        <strain evidence="2">CBS 7786</strain>
    </source>
</reference>
<accession>A0ACC3T2U7</accession>
<organism evidence="1 2">
    <name type="scientific">Lipomyces kononenkoae</name>
    <name type="common">Yeast</name>
    <dbReference type="NCBI Taxonomy" id="34357"/>
    <lineage>
        <taxon>Eukaryota</taxon>
        <taxon>Fungi</taxon>
        <taxon>Dikarya</taxon>
        <taxon>Ascomycota</taxon>
        <taxon>Saccharomycotina</taxon>
        <taxon>Lipomycetes</taxon>
        <taxon>Lipomycetales</taxon>
        <taxon>Lipomycetaceae</taxon>
        <taxon>Lipomyces</taxon>
    </lineage>
</organism>
<gene>
    <name evidence="1" type="ORF">V1525DRAFT_402437</name>
</gene>
<evidence type="ECO:0000313" key="2">
    <source>
        <dbReference type="Proteomes" id="UP001433508"/>
    </source>
</evidence>
<comment type="caution">
    <text evidence="1">The sequence shown here is derived from an EMBL/GenBank/DDBJ whole genome shotgun (WGS) entry which is preliminary data.</text>
</comment>
<protein>
    <submittedName>
        <fullName evidence="1">DASH complex subunit Dad3-domain-containing protein</fullName>
    </submittedName>
</protein>
<dbReference type="EMBL" id="MU971362">
    <property type="protein sequence ID" value="KAK9237940.1"/>
    <property type="molecule type" value="Genomic_DNA"/>
</dbReference>
<name>A0ACC3T2U7_LIPKO</name>
<sequence length="107" mass="11882">MSSIQDTLDTSGPQGVSSDVLLHLLSPVEQDLLKEYKLLSQNLNILSKELAKMATVPTPEILDNLRVLERKMAIVFTLLKTSVYSIFLQQQIHDEEGGIILANSTDD</sequence>
<dbReference type="Proteomes" id="UP001433508">
    <property type="component" value="Unassembled WGS sequence"/>
</dbReference>